<dbReference type="SUPFAM" id="SSF46565">
    <property type="entry name" value="Chaperone J-domain"/>
    <property type="match status" value="1"/>
</dbReference>
<dbReference type="SUPFAM" id="SSF52540">
    <property type="entry name" value="P-loop containing nucleoside triphosphate hydrolases"/>
    <property type="match status" value="1"/>
</dbReference>
<gene>
    <name evidence="3" type="ORF">DdX_03237</name>
</gene>
<dbReference type="InterPro" id="IPR047187">
    <property type="entry name" value="SF1_C_Upf1"/>
</dbReference>
<dbReference type="CDD" id="cd18808">
    <property type="entry name" value="SF1_C_Upf1"/>
    <property type="match status" value="1"/>
</dbReference>
<sequence length="861" mass="99462">MNRNKDLNHPDQELRKFMFLLDVDENVEMEKLRKHYLARIKCHHTDRGGNHETATELTQAFRVLKGYLEANLVLPVRGAFFTENGQSSSRSSYMRSGTRRNYQAPRAHANGYEEFGEDDDFMYASSHKNRNRRAKPNRFNVFAEAAKADEGISSESETENPLGRRKTIRFINGYQYDEEDYSTYMDPYEQTSRTSTENWREIRGGLVLRKDFMRNSMLSEEYEQFCKMNEDEILCSPLFEPFLVRLQNNSKTLHDFTEKMKVFVNLDWATARECHNQTMVRDVKIEQFTNGDDPTTSDKLYQVVLPFSAIKELDMFSAGLHVDVRPSFAGECRLYAPAVVDSVDVSERKLILFVLDMRIHSVLQLCKTVDLTMNASAFVFRSELRAIDFIQSREMDYIIFPSLKFNEPYEEFVTRRNATIGDIEFLESDEYNDDQKRAVYSILHRTHLPYPFVLFGPPGTGKTISLVESIRHIVRQNAQNRILVCTPSRMAADNFAKAVLEKDFLHPKYIFRMHSLSTSAIGRDKKLDPVIYLPKEGGKRFYGIPERTNLKMFRIIITTLSTSSYLTSAGGLRGFFTHIFMDEAGQATEADTWLPIGGLADRDTSVILAGDPRQLGPVVHLNISRSFGYEYSMLKRLIHSEPYEKADERAYVILKHTYRSHFKILRPCSYLFYDNMLQANEKDDGLYKLCDWEGLPQKGFPIIFHSSAGSQEEAGQGSNFSFSNAFELERVVAYVERIKMETDVEPKNIGVISPYKNQVIKLRQALKKYPQITIDSVEGFQGSEREVIIMSTVRTEHLGFLKCDLRLNTSISRAKKLLIVIGNDEILREHLSWKKFIFYCNFHGGYVDRNGKKSNVLELDR</sequence>
<organism evidence="3 4">
    <name type="scientific">Ditylenchus destructor</name>
    <dbReference type="NCBI Taxonomy" id="166010"/>
    <lineage>
        <taxon>Eukaryota</taxon>
        <taxon>Metazoa</taxon>
        <taxon>Ecdysozoa</taxon>
        <taxon>Nematoda</taxon>
        <taxon>Chromadorea</taxon>
        <taxon>Rhabditida</taxon>
        <taxon>Tylenchina</taxon>
        <taxon>Tylenchomorpha</taxon>
        <taxon>Sphaerularioidea</taxon>
        <taxon>Anguinidae</taxon>
        <taxon>Anguininae</taxon>
        <taxon>Ditylenchus</taxon>
    </lineage>
</organism>
<evidence type="ECO:0000259" key="1">
    <source>
        <dbReference type="Pfam" id="PF13086"/>
    </source>
</evidence>
<dbReference type="InterPro" id="IPR041679">
    <property type="entry name" value="DNA2/NAM7-like_C"/>
</dbReference>
<dbReference type="Gene3D" id="1.10.287.110">
    <property type="entry name" value="DnaJ domain"/>
    <property type="match status" value="1"/>
</dbReference>
<dbReference type="PANTHER" id="PTHR10887">
    <property type="entry name" value="DNA2/NAM7 HELICASE FAMILY"/>
    <property type="match status" value="1"/>
</dbReference>
<evidence type="ECO:0000313" key="3">
    <source>
        <dbReference type="EMBL" id="KAI1726516.1"/>
    </source>
</evidence>
<protein>
    <submittedName>
        <fullName evidence="3">AAA domain-containing protein</fullName>
    </submittedName>
</protein>
<dbReference type="Pfam" id="PF13086">
    <property type="entry name" value="AAA_11"/>
    <property type="match status" value="2"/>
</dbReference>
<feature type="domain" description="DNA2/NAM7 helicase helicase" evidence="1">
    <location>
        <begin position="547"/>
        <end position="620"/>
    </location>
</feature>
<dbReference type="InterPro" id="IPR036869">
    <property type="entry name" value="J_dom_sf"/>
</dbReference>
<dbReference type="AlphaFoldDB" id="A0AAD4NJF5"/>
<dbReference type="EMBL" id="JAKKPZ010000002">
    <property type="protein sequence ID" value="KAI1726516.1"/>
    <property type="molecule type" value="Genomic_DNA"/>
</dbReference>
<evidence type="ECO:0000259" key="2">
    <source>
        <dbReference type="Pfam" id="PF13087"/>
    </source>
</evidence>
<dbReference type="InterPro" id="IPR041677">
    <property type="entry name" value="DNA2/NAM7_AAA_11"/>
</dbReference>
<dbReference type="InterPro" id="IPR045055">
    <property type="entry name" value="DNA2/NAM7-like"/>
</dbReference>
<dbReference type="GO" id="GO:0004386">
    <property type="term" value="F:helicase activity"/>
    <property type="evidence" value="ECO:0007669"/>
    <property type="project" value="InterPro"/>
</dbReference>
<dbReference type="GO" id="GO:0005829">
    <property type="term" value="C:cytosol"/>
    <property type="evidence" value="ECO:0007669"/>
    <property type="project" value="TreeGrafter"/>
</dbReference>
<evidence type="ECO:0000313" key="4">
    <source>
        <dbReference type="Proteomes" id="UP001201812"/>
    </source>
</evidence>
<dbReference type="InterPro" id="IPR027417">
    <property type="entry name" value="P-loop_NTPase"/>
</dbReference>
<name>A0AAD4NJF5_9BILA</name>
<proteinExistence type="predicted"/>
<reference evidence="3" key="1">
    <citation type="submission" date="2022-01" db="EMBL/GenBank/DDBJ databases">
        <title>Genome Sequence Resource for Two Populations of Ditylenchus destructor, the Migratory Endoparasitic Phytonematode.</title>
        <authorList>
            <person name="Zhang H."/>
            <person name="Lin R."/>
            <person name="Xie B."/>
        </authorList>
    </citation>
    <scope>NUCLEOTIDE SEQUENCE</scope>
    <source>
        <strain evidence="3">BazhouSP</strain>
    </source>
</reference>
<feature type="domain" description="DNA2/NAM7 helicase helicase" evidence="1">
    <location>
        <begin position="431"/>
        <end position="501"/>
    </location>
</feature>
<accession>A0AAD4NJF5</accession>
<dbReference type="GO" id="GO:0035194">
    <property type="term" value="P:regulatory ncRNA-mediated post-transcriptional gene silencing"/>
    <property type="evidence" value="ECO:0007669"/>
    <property type="project" value="TreeGrafter"/>
</dbReference>
<comment type="caution">
    <text evidence="3">The sequence shown here is derived from an EMBL/GenBank/DDBJ whole genome shotgun (WGS) entry which is preliminary data.</text>
</comment>
<dbReference type="PANTHER" id="PTHR10887:SF322">
    <property type="entry name" value="HELICASE MOV-10"/>
    <property type="match status" value="1"/>
</dbReference>
<feature type="domain" description="DNA2/NAM7 helicase-like C-terminal" evidence="2">
    <location>
        <begin position="629"/>
        <end position="824"/>
    </location>
</feature>
<dbReference type="Gene3D" id="3.40.50.300">
    <property type="entry name" value="P-loop containing nucleotide triphosphate hydrolases"/>
    <property type="match status" value="2"/>
</dbReference>
<dbReference type="Pfam" id="PF13087">
    <property type="entry name" value="AAA_12"/>
    <property type="match status" value="1"/>
</dbReference>
<dbReference type="GO" id="GO:0043186">
    <property type="term" value="C:P granule"/>
    <property type="evidence" value="ECO:0007669"/>
    <property type="project" value="TreeGrafter"/>
</dbReference>
<keyword evidence="4" id="KW-1185">Reference proteome</keyword>
<dbReference type="Proteomes" id="UP001201812">
    <property type="component" value="Unassembled WGS sequence"/>
</dbReference>